<dbReference type="Proteomes" id="UP000004903">
    <property type="component" value="Unassembled WGS sequence"/>
</dbReference>
<evidence type="ECO:0000313" key="2">
    <source>
        <dbReference type="Proteomes" id="UP000004903"/>
    </source>
</evidence>
<gene>
    <name evidence="1" type="ORF">LTSERUB_2742</name>
</gene>
<dbReference type="EMBL" id="AFCT01001019">
    <property type="protein sequence ID" value="EHC88471.1"/>
    <property type="molecule type" value="Genomic_DNA"/>
</dbReference>
<protein>
    <submittedName>
        <fullName evidence="1">Uncharacterized protein</fullName>
    </submittedName>
</protein>
<name>G5QJF1_SALRU</name>
<reference evidence="1 2" key="1">
    <citation type="journal article" date="2011" name="BMC Genomics">
        <title>Genome sequencing reveals diversification of virulence factor content and possible host adaptation in distinct subpopulations of Salmonella enterica.</title>
        <authorList>
            <person name="den Bakker H.C."/>
            <person name="Moreno Switt A.I."/>
            <person name="Govoni G."/>
            <person name="Cummings C.A."/>
            <person name="Ranieri M.L."/>
            <person name="Degoricija L."/>
            <person name="Hoelzer K."/>
            <person name="Rodriguez-Rivera L.D."/>
            <person name="Brown S."/>
            <person name="Bolchacova E."/>
            <person name="Furtado M.R."/>
            <person name="Wiedmann M."/>
        </authorList>
    </citation>
    <scope>NUCLEOTIDE SEQUENCE [LARGE SCALE GENOMIC DNA]</scope>
    <source>
        <strain evidence="1 2">A4-653</strain>
    </source>
</reference>
<sequence>MEGRFINDKKNVPGVDELIIFDIELGNAARNLWRYADLFRADCADFTIARPCSARILPSRVHGDCI</sequence>
<proteinExistence type="predicted"/>
<organism evidence="1 2">
    <name type="scientific">Salmonella enterica subsp. enterica serovar Rubislaw str. A4-653</name>
    <dbReference type="NCBI Taxonomy" id="913081"/>
    <lineage>
        <taxon>Bacteria</taxon>
        <taxon>Pseudomonadati</taxon>
        <taxon>Pseudomonadota</taxon>
        <taxon>Gammaproteobacteria</taxon>
        <taxon>Enterobacterales</taxon>
        <taxon>Enterobacteriaceae</taxon>
        <taxon>Salmonella</taxon>
    </lineage>
</organism>
<evidence type="ECO:0000313" key="1">
    <source>
        <dbReference type="EMBL" id="EHC88471.1"/>
    </source>
</evidence>
<dbReference type="AlphaFoldDB" id="G5QJF1"/>
<comment type="caution">
    <text evidence="1">The sequence shown here is derived from an EMBL/GenBank/DDBJ whole genome shotgun (WGS) entry which is preliminary data.</text>
</comment>
<accession>G5QJF1</accession>